<dbReference type="InterPro" id="IPR005532">
    <property type="entry name" value="SUMF_dom"/>
</dbReference>
<dbReference type="InterPro" id="IPR051043">
    <property type="entry name" value="Sulfatase_Mod_Factor_Kinase"/>
</dbReference>
<dbReference type="InterPro" id="IPR042095">
    <property type="entry name" value="SUMF_sf"/>
</dbReference>
<dbReference type="PANTHER" id="PTHR23150:SF19">
    <property type="entry name" value="FORMYLGLYCINE-GENERATING ENZYME"/>
    <property type="match status" value="1"/>
</dbReference>
<evidence type="ECO:0000259" key="2">
    <source>
        <dbReference type="Pfam" id="PF03781"/>
    </source>
</evidence>
<sequence length="328" mass="34966">MDGCCGPRRVEVLSSGGDASKTSPNEPTGGTDAIGTEGMVRLPCGTFRMGDGTGRGFTADGEGPVREVTLDAFLIDATVVTNAAFAAFVDATGHVTEAERFGWSFVFAAFVTGEAARHVMAGSVPGAPWWRGVRGATWTAPTGPGSSVEGIEDHPVVHVSWNDALSYARWAGKRLPTEAEWEHAARGGLDQAIFPWGDELEPGGEHRCNIWQGDFPTRNLGTDGYVGTAPADAFAPNGHGLYNTAGNVWEWCADWWSPDRHIEERAETRVNPSGPPTGAARVVRGGSYLCHRSYCTRYRVAARTSNTADSTTGHMGFRCAADIPARHG</sequence>
<evidence type="ECO:0000256" key="1">
    <source>
        <dbReference type="SAM" id="MobiDB-lite"/>
    </source>
</evidence>
<name>A0A852TYI0_9ACTN</name>
<reference evidence="3 4" key="1">
    <citation type="submission" date="2020-07" db="EMBL/GenBank/DDBJ databases">
        <title>Sequencing the genomes of 1000 actinobacteria strains.</title>
        <authorList>
            <person name="Klenk H.-P."/>
        </authorList>
    </citation>
    <scope>NUCLEOTIDE SEQUENCE [LARGE SCALE GENOMIC DNA]</scope>
    <source>
        <strain evidence="3 4">CXB654</strain>
    </source>
</reference>
<dbReference type="EMBL" id="JACCCC010000001">
    <property type="protein sequence ID" value="NYE47853.1"/>
    <property type="molecule type" value="Genomic_DNA"/>
</dbReference>
<dbReference type="PANTHER" id="PTHR23150">
    <property type="entry name" value="SULFATASE MODIFYING FACTOR 1, 2"/>
    <property type="match status" value="1"/>
</dbReference>
<keyword evidence="4" id="KW-1185">Reference proteome</keyword>
<dbReference type="SUPFAM" id="SSF56436">
    <property type="entry name" value="C-type lectin-like"/>
    <property type="match status" value="1"/>
</dbReference>
<gene>
    <name evidence="3" type="ORF">HDA32_002973</name>
</gene>
<organism evidence="3 4">
    <name type="scientific">Spinactinospora alkalitolerans</name>
    <dbReference type="NCBI Taxonomy" id="687207"/>
    <lineage>
        <taxon>Bacteria</taxon>
        <taxon>Bacillati</taxon>
        <taxon>Actinomycetota</taxon>
        <taxon>Actinomycetes</taxon>
        <taxon>Streptosporangiales</taxon>
        <taxon>Nocardiopsidaceae</taxon>
        <taxon>Spinactinospora</taxon>
    </lineage>
</organism>
<dbReference type="GO" id="GO:0120147">
    <property type="term" value="F:formylglycine-generating oxidase activity"/>
    <property type="evidence" value="ECO:0007669"/>
    <property type="project" value="TreeGrafter"/>
</dbReference>
<proteinExistence type="predicted"/>
<dbReference type="AlphaFoldDB" id="A0A852TYI0"/>
<dbReference type="InterPro" id="IPR016187">
    <property type="entry name" value="CTDL_fold"/>
</dbReference>
<protein>
    <submittedName>
        <fullName evidence="3">Formylglycine-generating enzyme required for sulfatase activity</fullName>
    </submittedName>
</protein>
<feature type="domain" description="Sulfatase-modifying factor enzyme-like" evidence="2">
    <location>
        <begin position="37"/>
        <end position="320"/>
    </location>
</feature>
<dbReference type="Proteomes" id="UP000589036">
    <property type="component" value="Unassembled WGS sequence"/>
</dbReference>
<evidence type="ECO:0000313" key="3">
    <source>
        <dbReference type="EMBL" id="NYE47853.1"/>
    </source>
</evidence>
<comment type="caution">
    <text evidence="3">The sequence shown here is derived from an EMBL/GenBank/DDBJ whole genome shotgun (WGS) entry which is preliminary data.</text>
</comment>
<dbReference type="Pfam" id="PF03781">
    <property type="entry name" value="FGE-sulfatase"/>
    <property type="match status" value="1"/>
</dbReference>
<dbReference type="Gene3D" id="3.90.1580.10">
    <property type="entry name" value="paralog of FGE (formylglycine-generating enzyme)"/>
    <property type="match status" value="1"/>
</dbReference>
<feature type="region of interest" description="Disordered" evidence="1">
    <location>
        <begin position="11"/>
        <end position="36"/>
    </location>
</feature>
<dbReference type="RefSeq" id="WP_179643734.1">
    <property type="nucleotide sequence ID" value="NZ_BAAAYY010000003.1"/>
</dbReference>
<accession>A0A852TYI0</accession>
<evidence type="ECO:0000313" key="4">
    <source>
        <dbReference type="Proteomes" id="UP000589036"/>
    </source>
</evidence>